<organism evidence="3 4">
    <name type="scientific">Tilletiopsis washingtonensis</name>
    <dbReference type="NCBI Taxonomy" id="58919"/>
    <lineage>
        <taxon>Eukaryota</taxon>
        <taxon>Fungi</taxon>
        <taxon>Dikarya</taxon>
        <taxon>Basidiomycota</taxon>
        <taxon>Ustilaginomycotina</taxon>
        <taxon>Exobasidiomycetes</taxon>
        <taxon>Entylomatales</taxon>
        <taxon>Entylomatales incertae sedis</taxon>
        <taxon>Tilletiopsis</taxon>
    </lineage>
</organism>
<dbReference type="GeneID" id="37269771"/>
<feature type="compositionally biased region" description="Acidic residues" evidence="2">
    <location>
        <begin position="49"/>
        <end position="59"/>
    </location>
</feature>
<dbReference type="RefSeq" id="XP_025598780.1">
    <property type="nucleotide sequence ID" value="XM_025742227.1"/>
</dbReference>
<gene>
    <name evidence="3" type="ORF">FA09DRAFT_329557</name>
</gene>
<proteinExistence type="predicted"/>
<evidence type="ECO:0000256" key="1">
    <source>
        <dbReference type="SAM" id="Coils"/>
    </source>
</evidence>
<keyword evidence="1" id="KW-0175">Coiled coil</keyword>
<dbReference type="OrthoDB" id="2552168at2759"/>
<evidence type="ECO:0000256" key="2">
    <source>
        <dbReference type="SAM" id="MobiDB-lite"/>
    </source>
</evidence>
<feature type="compositionally biased region" description="Basic and acidic residues" evidence="2">
    <location>
        <begin position="76"/>
        <end position="95"/>
    </location>
</feature>
<feature type="region of interest" description="Disordered" evidence="2">
    <location>
        <begin position="1"/>
        <end position="98"/>
    </location>
</feature>
<dbReference type="AlphaFoldDB" id="A0A316ZA94"/>
<dbReference type="STRING" id="58919.A0A316ZA94"/>
<evidence type="ECO:0000313" key="3">
    <source>
        <dbReference type="EMBL" id="PWN98501.1"/>
    </source>
</evidence>
<name>A0A316ZA94_9BASI</name>
<keyword evidence="4" id="KW-1185">Reference proteome</keyword>
<accession>A0A316ZA94</accession>
<reference evidence="3 4" key="1">
    <citation type="journal article" date="2018" name="Mol. Biol. Evol.">
        <title>Broad Genomic Sampling Reveals a Smut Pathogenic Ancestry of the Fungal Clade Ustilaginomycotina.</title>
        <authorList>
            <person name="Kijpornyongpan T."/>
            <person name="Mondo S.J."/>
            <person name="Barry K."/>
            <person name="Sandor L."/>
            <person name="Lee J."/>
            <person name="Lipzen A."/>
            <person name="Pangilinan J."/>
            <person name="LaButti K."/>
            <person name="Hainaut M."/>
            <person name="Henrissat B."/>
            <person name="Grigoriev I.V."/>
            <person name="Spatafora J.W."/>
            <person name="Aime M.C."/>
        </authorList>
    </citation>
    <scope>NUCLEOTIDE SEQUENCE [LARGE SCALE GENOMIC DNA]</scope>
    <source>
        <strain evidence="3 4">MCA 4186</strain>
    </source>
</reference>
<feature type="compositionally biased region" description="Low complexity" evidence="2">
    <location>
        <begin position="17"/>
        <end position="48"/>
    </location>
</feature>
<dbReference type="Proteomes" id="UP000245946">
    <property type="component" value="Unassembled WGS sequence"/>
</dbReference>
<feature type="region of interest" description="Disordered" evidence="2">
    <location>
        <begin position="158"/>
        <end position="179"/>
    </location>
</feature>
<sequence>MPPKRPAPVASSSRLPAGGASKRARAASESSGDESSFHSGSQAASGSEASDDYSSEDDGSQGSLVAGDESDSASEAEEHGGGGGGRSERLSEKEKLRRWRRVGAEEREAVCSEGGAVWACARPILAQLPRNHRASASAILSRSLTRLDGALERLLVPPTKPLPAGTAGTSGVGGTASTAGSMVRWRAEREAGMGLEEEIDAEQSLLGEGGDEAMLESLLLPEALETVALSATLRTQAQELEALQERVERLRRRAEDAGEAPALRLPHVEGGELSVAQDAAIVGRIKLERERRRKPTASIFRNLAR</sequence>
<protein>
    <submittedName>
        <fullName evidence="3">Uncharacterized protein</fullName>
    </submittedName>
</protein>
<feature type="coiled-coil region" evidence="1">
    <location>
        <begin position="230"/>
        <end position="260"/>
    </location>
</feature>
<evidence type="ECO:0000313" key="4">
    <source>
        <dbReference type="Proteomes" id="UP000245946"/>
    </source>
</evidence>
<dbReference type="EMBL" id="KZ819291">
    <property type="protein sequence ID" value="PWN98501.1"/>
    <property type="molecule type" value="Genomic_DNA"/>
</dbReference>